<feature type="domain" description="PPM-type phosphatase" evidence="2">
    <location>
        <begin position="137"/>
        <end position="340"/>
    </location>
</feature>
<comment type="caution">
    <text evidence="3">The sequence shown here is derived from an EMBL/GenBank/DDBJ whole genome shotgun (WGS) entry which is preliminary data.</text>
</comment>
<proteinExistence type="predicted"/>
<dbReference type="Gene3D" id="3.60.40.10">
    <property type="entry name" value="PPM-type phosphatase domain"/>
    <property type="match status" value="1"/>
</dbReference>
<protein>
    <recommendedName>
        <fullName evidence="2">PPM-type phosphatase domain-containing protein</fullName>
    </recommendedName>
</protein>
<dbReference type="Proteomes" id="UP000182486">
    <property type="component" value="Unassembled WGS sequence"/>
</dbReference>
<organism evidence="3 4">
    <name type="scientific">Couchioplanes caeruleus subsp. caeruleus</name>
    <dbReference type="NCBI Taxonomy" id="56427"/>
    <lineage>
        <taxon>Bacteria</taxon>
        <taxon>Bacillati</taxon>
        <taxon>Actinomycetota</taxon>
        <taxon>Actinomycetes</taxon>
        <taxon>Micromonosporales</taxon>
        <taxon>Micromonosporaceae</taxon>
        <taxon>Couchioplanes</taxon>
    </lineage>
</organism>
<name>A0A1K0GD28_9ACTN</name>
<evidence type="ECO:0000313" key="3">
    <source>
        <dbReference type="EMBL" id="OJF10070.1"/>
    </source>
</evidence>
<sequence>MPKNPLGALGDFFFSREEPDGARDDPPGRGMSGTPQQTEGQIGTIYTPDPRSAPPRQPAAPPRQPAAPPRQPAAPPRQPAPRAEVPPREPRNWRPRLIGTPIEVFEPLPPVTNSYRPDYVADGWSTRNFTVRLASVRGYVHRFRGLPRQDDIAVAHHRPSGAIVFAVADGVSAAPHSHLGATAACRAAVGAITAGLDAEDTSVNWQNVVERAAWQLVEQARVLLDTAEVTPERAERELASTLVAGMVCPTANGPLASIVQVGDSSAWVLSGGGFRCVLEAKYSAGDEVVSSAVSGLPRVPQVKPRIRPLATGEVLLVGTDGFGDPLGDGSGAVAKHFAERLAQPLSPLNFAYDLDFSRETFDDDRTLLAIWPRTT</sequence>
<keyword evidence="4" id="KW-1185">Reference proteome</keyword>
<dbReference type="AlphaFoldDB" id="A0A1K0GD28"/>
<dbReference type="InterPro" id="IPR001932">
    <property type="entry name" value="PPM-type_phosphatase-like_dom"/>
</dbReference>
<reference evidence="3 4" key="1">
    <citation type="submission" date="2016-09" db="EMBL/GenBank/DDBJ databases">
        <title>Couchioplanes caeruleus draft genome sequence.</title>
        <authorList>
            <person name="Sheehan J."/>
            <person name="Caffrey P."/>
        </authorList>
    </citation>
    <scope>NUCLEOTIDE SEQUENCE [LARGE SCALE GENOMIC DNA]</scope>
    <source>
        <strain evidence="3 4">DSM 43634</strain>
    </source>
</reference>
<feature type="compositionally biased region" description="Basic and acidic residues" evidence="1">
    <location>
        <begin position="14"/>
        <end position="27"/>
    </location>
</feature>
<dbReference type="Pfam" id="PF13672">
    <property type="entry name" value="PP2C_2"/>
    <property type="match status" value="1"/>
</dbReference>
<dbReference type="RefSeq" id="WP_071809524.1">
    <property type="nucleotide sequence ID" value="NZ_MEIA01000533.1"/>
</dbReference>
<evidence type="ECO:0000259" key="2">
    <source>
        <dbReference type="Pfam" id="PF13672"/>
    </source>
</evidence>
<dbReference type="SUPFAM" id="SSF81606">
    <property type="entry name" value="PP2C-like"/>
    <property type="match status" value="1"/>
</dbReference>
<feature type="region of interest" description="Disordered" evidence="1">
    <location>
        <begin position="1"/>
        <end position="95"/>
    </location>
</feature>
<evidence type="ECO:0000313" key="4">
    <source>
        <dbReference type="Proteomes" id="UP000182486"/>
    </source>
</evidence>
<dbReference type="InterPro" id="IPR036457">
    <property type="entry name" value="PPM-type-like_dom_sf"/>
</dbReference>
<dbReference type="EMBL" id="MEIA01000533">
    <property type="protein sequence ID" value="OJF10070.1"/>
    <property type="molecule type" value="Genomic_DNA"/>
</dbReference>
<gene>
    <name evidence="3" type="ORF">BG844_34060</name>
</gene>
<accession>A0A1K0GD28</accession>
<feature type="compositionally biased region" description="Pro residues" evidence="1">
    <location>
        <begin position="51"/>
        <end position="79"/>
    </location>
</feature>
<evidence type="ECO:0000256" key="1">
    <source>
        <dbReference type="SAM" id="MobiDB-lite"/>
    </source>
</evidence>